<dbReference type="GO" id="GO:0006397">
    <property type="term" value="P:mRNA processing"/>
    <property type="evidence" value="ECO:0007669"/>
    <property type="project" value="InterPro"/>
</dbReference>
<dbReference type="InterPro" id="IPR032752">
    <property type="entry name" value="DC-UbP/UBTD2_N"/>
</dbReference>
<dbReference type="Gene3D" id="1.20.225.20">
    <property type="entry name" value="Ub domain-containing protein, DC-UbP/UBTD2, N-terminal domain"/>
    <property type="match status" value="1"/>
</dbReference>
<protein>
    <submittedName>
        <fullName evidence="3">G-patch domain protein</fullName>
    </submittedName>
</protein>
<feature type="region of interest" description="Disordered" evidence="1">
    <location>
        <begin position="971"/>
        <end position="1024"/>
    </location>
</feature>
<dbReference type="AlphaFoldDB" id="A0A0F4YXS3"/>
<evidence type="ECO:0000256" key="1">
    <source>
        <dbReference type="SAM" id="MobiDB-lite"/>
    </source>
</evidence>
<evidence type="ECO:0000313" key="4">
    <source>
        <dbReference type="Proteomes" id="UP000053958"/>
    </source>
</evidence>
<feature type="compositionally biased region" description="Basic and acidic residues" evidence="1">
    <location>
        <begin position="1012"/>
        <end position="1024"/>
    </location>
</feature>
<evidence type="ECO:0000259" key="2">
    <source>
        <dbReference type="PROSITE" id="PS50174"/>
    </source>
</evidence>
<dbReference type="PANTHER" id="PTHR13384">
    <property type="entry name" value="G PATCH DOMAIN-CONTAINING PROTEIN 1"/>
    <property type="match status" value="1"/>
</dbReference>
<dbReference type="GO" id="GO:0005634">
    <property type="term" value="C:nucleus"/>
    <property type="evidence" value="ECO:0007669"/>
    <property type="project" value="TreeGrafter"/>
</dbReference>
<dbReference type="Pfam" id="PF07713">
    <property type="entry name" value="DUF1604"/>
    <property type="match status" value="1"/>
</dbReference>
<dbReference type="PROSITE" id="PS50174">
    <property type="entry name" value="G_PATCH"/>
    <property type="match status" value="1"/>
</dbReference>
<dbReference type="Pfam" id="PF16455">
    <property type="entry name" value="UBD"/>
    <property type="match status" value="1"/>
</dbReference>
<organism evidence="3 4">
    <name type="scientific">Rasamsonia emersonii (strain ATCC 16479 / CBS 393.64 / IMI 116815)</name>
    <dbReference type="NCBI Taxonomy" id="1408163"/>
    <lineage>
        <taxon>Eukaryota</taxon>
        <taxon>Fungi</taxon>
        <taxon>Dikarya</taxon>
        <taxon>Ascomycota</taxon>
        <taxon>Pezizomycotina</taxon>
        <taxon>Eurotiomycetes</taxon>
        <taxon>Eurotiomycetidae</taxon>
        <taxon>Eurotiales</taxon>
        <taxon>Trichocomaceae</taxon>
        <taxon>Rasamsonia</taxon>
    </lineage>
</organism>
<dbReference type="STRING" id="1408163.A0A0F4YXS3"/>
<feature type="region of interest" description="Disordered" evidence="1">
    <location>
        <begin position="367"/>
        <end position="401"/>
    </location>
</feature>
<feature type="compositionally biased region" description="Acidic residues" evidence="1">
    <location>
        <begin position="1002"/>
        <end position="1011"/>
    </location>
</feature>
<sequence>MASKRSRTAFEADLQSQQSPYVFYGTPLPPLDANVRDDGSYVPIWKQEVTDERGRKRLHGAFTGGFSAGYFNTVGSKEGWTPSTFVSSRQNRAKDVKQQRPEDFMDEEDLREAEESRKLQTAEDFAGFGSTQSYLAGRGGLMDLLKIEGETMGVKLLKKMGWKEGQGIGPKVRRKANLADDGSLGDDDTSETHLFAPENPPLIAFVRKLDHKGLGFEGEARLDSGLRSENGKDSDSEDASDPFFGQRLEGKKPKNKEVRRGGFGVGVLNDTGSDEEDPYEMGPKISYNRTIGGDKKKKKPKPTEEKRLITGSSNPLLSHKPVFISKKASQARNAAGFRKCHDGRLPLDGFVLADSISSLSISEKKYEPPEIPKDWKSSKRPSTERDVSNYQSTADAAKASTLDPKARAELLGEAQLPGKSIFDWMTPEARERIVKLTGRTDLPPALGEKAPKGYEMSEAQRRKNLWDLVPKLDKDIAIQALNRAVGGWMPYSEDEGKRARYRTFLEVRAGLRDGLPDRLPGSTTDEWVAEMQEFARAAEVFKPISGIMASRFTSASSAPTKASDMPDASTSSDNLLTRPPAKPQDPAEEAAKIGMFGPMTRSTLSFYPSRLLCKRFNVKPPAHVQHDPGEFPEGGPDRSRSSTATHPAGSSRLDLVSQDVMNQLVQESGMGSRAVPAGTDSDKPVLAESREQIVIEPERNEALEAERPGEAVFKAIFGSDEEDYHRTVMRLTACTIYNSSASDVSQNSDCVKEQAEDSQPTVAAAVSPDVTQFLATHSWAVFMVQTQAGRWGANSTSCKMGCCLSLFARDRDDTAGITQERHADSSRAINSEPTSRRHPSSASLNDGTTHHRSHSSRIRFQQQATLPLSEHYNQPIRPHVWRSKRRTWTPSQLAREREEFFDTRVTGRPEVWAALRAAISFMREGDIATAQSIIDAAGVTVPTGDLCEGCYDENGALYRLPQCIVSDPENLVPDSTTDGGNGVTTTDYDPDGISDRKLTMAEESEEELIPEDVERRREEKGKMSERDVIKVRARLSDRGGPDVTVTIGKTQSVGLLARKVQSEAGV</sequence>
<feature type="compositionally biased region" description="Basic and acidic residues" evidence="1">
    <location>
        <begin position="224"/>
        <end position="234"/>
    </location>
</feature>
<comment type="caution">
    <text evidence="3">The sequence shown here is derived from an EMBL/GenBank/DDBJ whole genome shotgun (WGS) entry which is preliminary data.</text>
</comment>
<keyword evidence="4" id="KW-1185">Reference proteome</keyword>
<dbReference type="EMBL" id="LASV01000142">
    <property type="protein sequence ID" value="KKA22423.1"/>
    <property type="molecule type" value="Genomic_DNA"/>
</dbReference>
<feature type="region of interest" description="Disordered" evidence="1">
    <location>
        <begin position="556"/>
        <end position="587"/>
    </location>
</feature>
<feature type="compositionally biased region" description="Basic and acidic residues" evidence="1">
    <location>
        <begin position="92"/>
        <end position="103"/>
    </location>
</feature>
<proteinExistence type="predicted"/>
<feature type="region of interest" description="Disordered" evidence="1">
    <location>
        <begin position="173"/>
        <end position="195"/>
    </location>
</feature>
<feature type="compositionally biased region" description="Basic and acidic residues" evidence="1">
    <location>
        <begin position="624"/>
        <end position="640"/>
    </location>
</feature>
<feature type="region of interest" description="Disordered" evidence="1">
    <location>
        <begin position="224"/>
        <end position="321"/>
    </location>
</feature>
<feature type="region of interest" description="Disordered" evidence="1">
    <location>
        <begin position="817"/>
        <end position="858"/>
    </location>
</feature>
<feature type="domain" description="G-patch" evidence="2">
    <location>
        <begin position="149"/>
        <end position="219"/>
    </location>
</feature>
<feature type="compositionally biased region" description="Basic and acidic residues" evidence="1">
    <location>
        <begin position="248"/>
        <end position="260"/>
    </location>
</feature>
<dbReference type="GO" id="GO:0003723">
    <property type="term" value="F:RNA binding"/>
    <property type="evidence" value="ECO:0007669"/>
    <property type="project" value="TreeGrafter"/>
</dbReference>
<dbReference type="OrthoDB" id="20507at2759"/>
<dbReference type="InterPro" id="IPR000467">
    <property type="entry name" value="G_patch_dom"/>
</dbReference>
<dbReference type="Pfam" id="PF26093">
    <property type="entry name" value="HTH_TGH"/>
    <property type="match status" value="1"/>
</dbReference>
<feature type="compositionally biased region" description="Basic and acidic residues" evidence="1">
    <location>
        <begin position="367"/>
        <end position="387"/>
    </location>
</feature>
<dbReference type="InterPro" id="IPR011666">
    <property type="entry name" value="DUF1604"/>
</dbReference>
<gene>
    <name evidence="3" type="ORF">T310_3502</name>
</gene>
<feature type="region of interest" description="Disordered" evidence="1">
    <location>
        <begin position="82"/>
        <end position="108"/>
    </location>
</feature>
<dbReference type="Pfam" id="PF01585">
    <property type="entry name" value="G-patch"/>
    <property type="match status" value="1"/>
</dbReference>
<dbReference type="PANTHER" id="PTHR13384:SF19">
    <property type="entry name" value="G PATCH DOMAIN-CONTAINING PROTEIN 1"/>
    <property type="match status" value="1"/>
</dbReference>
<feature type="region of interest" description="Disordered" evidence="1">
    <location>
        <begin position="622"/>
        <end position="652"/>
    </location>
</feature>
<feature type="compositionally biased region" description="Low complexity" evidence="1">
    <location>
        <begin position="974"/>
        <end position="987"/>
    </location>
</feature>
<dbReference type="RefSeq" id="XP_013329035.1">
    <property type="nucleotide sequence ID" value="XM_013473581.1"/>
</dbReference>
<accession>A0A0F4YXS3</accession>
<dbReference type="Proteomes" id="UP000053958">
    <property type="component" value="Unassembled WGS sequence"/>
</dbReference>
<dbReference type="InterPro" id="IPR038169">
    <property type="entry name" value="DC-UbP/UBTD2_N_sf"/>
</dbReference>
<evidence type="ECO:0000313" key="3">
    <source>
        <dbReference type="EMBL" id="KKA22423.1"/>
    </source>
</evidence>
<dbReference type="GeneID" id="25315851"/>
<reference evidence="3 4" key="1">
    <citation type="submission" date="2015-04" db="EMBL/GenBank/DDBJ databases">
        <authorList>
            <person name="Heijne W.H."/>
            <person name="Fedorova N.D."/>
            <person name="Nierman W.C."/>
            <person name="Vollebregt A.W."/>
            <person name="Zhao Z."/>
            <person name="Wu L."/>
            <person name="Kumar M."/>
            <person name="Stam H."/>
            <person name="van den Berg M.A."/>
            <person name="Pel H.J."/>
        </authorList>
    </citation>
    <scope>NUCLEOTIDE SEQUENCE [LARGE SCALE GENOMIC DNA]</scope>
    <source>
        <strain evidence="3 4">CBS 393.64</strain>
    </source>
</reference>
<name>A0A0F4YXS3_RASE3</name>